<dbReference type="STRING" id="283737.SAMN05660453_0905"/>
<dbReference type="GO" id="GO:0005886">
    <property type="term" value="C:plasma membrane"/>
    <property type="evidence" value="ECO:0007669"/>
    <property type="project" value="TreeGrafter"/>
</dbReference>
<dbReference type="PANTHER" id="PTHR30487:SF0">
    <property type="entry name" value="PREPILIN LEADER PEPTIDASE_N-METHYLTRANSFERASE-RELATED"/>
    <property type="match status" value="1"/>
</dbReference>
<sequence length="222" mass="25873">MKEILLIITQFTLASFICCLADRAISGQALWTSRSYCFNCGHPLAWYDLIPLLSAPILKFRCRNCGQVFTSVSEWLFFEGLFPLLMLTIPFQWSAAYFLHFFLFFLAREDSQKERAHTDMVWLLIPYFLFFNDGISHDEPVFILLKVFFLLLNFPLIYLRKMGVGDFPVFVLAAVMFDGEAFTNFIFASTFSTLICVPLMIKKRKIPFLPFLLFSWIITELI</sequence>
<evidence type="ECO:0000256" key="1">
    <source>
        <dbReference type="SAM" id="Phobius"/>
    </source>
</evidence>
<evidence type="ECO:0000259" key="2">
    <source>
        <dbReference type="Pfam" id="PF06750"/>
    </source>
</evidence>
<organism evidence="3 4">
    <name type="scientific">Fructobacillus durionis</name>
    <dbReference type="NCBI Taxonomy" id="283737"/>
    <lineage>
        <taxon>Bacteria</taxon>
        <taxon>Bacillati</taxon>
        <taxon>Bacillota</taxon>
        <taxon>Bacilli</taxon>
        <taxon>Lactobacillales</taxon>
        <taxon>Lactobacillaceae</taxon>
        <taxon>Fructobacillus</taxon>
    </lineage>
</organism>
<name>A0A1I1G3N4_9LACO</name>
<proteinExistence type="predicted"/>
<keyword evidence="1" id="KW-1133">Transmembrane helix</keyword>
<feature type="transmembrane region" description="Helical" evidence="1">
    <location>
        <begin position="141"/>
        <end position="160"/>
    </location>
</feature>
<feature type="transmembrane region" description="Helical" evidence="1">
    <location>
        <begin position="81"/>
        <end position="107"/>
    </location>
</feature>
<gene>
    <name evidence="3" type="ORF">SAMN05660453_0905</name>
</gene>
<dbReference type="Proteomes" id="UP000199376">
    <property type="component" value="Unassembled WGS sequence"/>
</dbReference>
<keyword evidence="4" id="KW-1185">Reference proteome</keyword>
<accession>A0A1I1G3N4</accession>
<dbReference type="InterPro" id="IPR050882">
    <property type="entry name" value="Prepilin_peptidase/N-MTase"/>
</dbReference>
<dbReference type="EMBL" id="FOLI01000004">
    <property type="protein sequence ID" value="SFC04448.1"/>
    <property type="molecule type" value="Genomic_DNA"/>
</dbReference>
<keyword evidence="1" id="KW-0472">Membrane</keyword>
<dbReference type="AlphaFoldDB" id="A0A1I1G3N4"/>
<feature type="domain" description="Prepilin peptidase A24 N-terminal" evidence="2">
    <location>
        <begin position="12"/>
        <end position="88"/>
    </location>
</feature>
<protein>
    <submittedName>
        <fullName evidence="3">Type 4 prepilin peptidase 1 Aspartic peptidase. MEROPS family A24A</fullName>
    </submittedName>
</protein>
<dbReference type="InterPro" id="IPR010627">
    <property type="entry name" value="Prepilin_pept_A24_N"/>
</dbReference>
<dbReference type="OrthoDB" id="9789291at2"/>
<dbReference type="GO" id="GO:0006465">
    <property type="term" value="P:signal peptide processing"/>
    <property type="evidence" value="ECO:0007669"/>
    <property type="project" value="TreeGrafter"/>
</dbReference>
<reference evidence="3 4" key="1">
    <citation type="submission" date="2016-10" db="EMBL/GenBank/DDBJ databases">
        <authorList>
            <person name="de Groot N.N."/>
        </authorList>
    </citation>
    <scope>NUCLEOTIDE SEQUENCE [LARGE SCALE GENOMIC DNA]</scope>
    <source>
        <strain evidence="3 4">DSM 19113</strain>
    </source>
</reference>
<dbReference type="GO" id="GO:0004190">
    <property type="term" value="F:aspartic-type endopeptidase activity"/>
    <property type="evidence" value="ECO:0007669"/>
    <property type="project" value="TreeGrafter"/>
</dbReference>
<evidence type="ECO:0000313" key="4">
    <source>
        <dbReference type="Proteomes" id="UP000199376"/>
    </source>
</evidence>
<evidence type="ECO:0000313" key="3">
    <source>
        <dbReference type="EMBL" id="SFC04448.1"/>
    </source>
</evidence>
<feature type="transmembrane region" description="Helical" evidence="1">
    <location>
        <begin position="181"/>
        <end position="201"/>
    </location>
</feature>
<keyword evidence="1" id="KW-0812">Transmembrane</keyword>
<dbReference type="RefSeq" id="WP_091502458.1">
    <property type="nucleotide sequence ID" value="NZ_FOLI01000004.1"/>
</dbReference>
<dbReference type="Pfam" id="PF06750">
    <property type="entry name" value="A24_N_bact"/>
    <property type="match status" value="1"/>
</dbReference>
<dbReference type="PANTHER" id="PTHR30487">
    <property type="entry name" value="TYPE 4 PREPILIN-LIKE PROTEINS LEADER PEPTIDE-PROCESSING ENZYME"/>
    <property type="match status" value="1"/>
</dbReference>